<gene>
    <name evidence="5" type="ORF">NCTC12410_01031</name>
</gene>
<feature type="repeat" description="ANK" evidence="3">
    <location>
        <begin position="378"/>
        <end position="410"/>
    </location>
</feature>
<dbReference type="PANTHER" id="PTHR24198">
    <property type="entry name" value="ANKYRIN REPEAT AND PROTEIN KINASE DOMAIN-CONTAINING PROTEIN"/>
    <property type="match status" value="1"/>
</dbReference>
<proteinExistence type="predicted"/>
<dbReference type="SUPFAM" id="SSF48403">
    <property type="entry name" value="Ankyrin repeat"/>
    <property type="match status" value="1"/>
</dbReference>
<feature type="signal peptide" evidence="4">
    <location>
        <begin position="1"/>
        <end position="20"/>
    </location>
</feature>
<dbReference type="SMART" id="SM00248">
    <property type="entry name" value="ANK"/>
    <property type="match status" value="6"/>
</dbReference>
<dbReference type="PROSITE" id="PS50297">
    <property type="entry name" value="ANK_REP_REGION"/>
    <property type="match status" value="1"/>
</dbReference>
<dbReference type="InterPro" id="IPR002110">
    <property type="entry name" value="Ankyrin_rpt"/>
</dbReference>
<feature type="repeat" description="ANK" evidence="3">
    <location>
        <begin position="235"/>
        <end position="267"/>
    </location>
</feature>
<accession>A0A377J5U9</accession>
<dbReference type="Proteomes" id="UP000254841">
    <property type="component" value="Unassembled WGS sequence"/>
</dbReference>
<evidence type="ECO:0000313" key="5">
    <source>
        <dbReference type="EMBL" id="STO97206.1"/>
    </source>
</evidence>
<dbReference type="Pfam" id="PF12796">
    <property type="entry name" value="Ank_2"/>
    <property type="match status" value="2"/>
</dbReference>
<dbReference type="AlphaFoldDB" id="A0A377J5U9"/>
<dbReference type="PANTHER" id="PTHR24198:SF165">
    <property type="entry name" value="ANKYRIN REPEAT-CONTAINING PROTEIN-RELATED"/>
    <property type="match status" value="1"/>
</dbReference>
<sequence>MCKICKYMIFVCVFALFAYADQGASFVGKSPFTSLRQSPNGEQIAKLYKSDFLLTSIVGGTDASNPNWIQITIDDMQGVVHKRDIIALGEADYQNYLRSLFLQIFAKLSTPYQQALLADDPAIQTIPKSALESIFAPDSSEISEIFDKKRRLLNALAKAQYQQALHYAIALGFSHTTKQLLEQKSITLDSVPDPKDQSSLPLLIYAIQAKPPRKEIIAALLDKGANINELYGKDPKESALTLACQNSLIDIAKLLIQAGADLDPAQMTSPLIYAARNHEKELVELLLDSGANIHATLLENGEPTELNALDVALLSPAKEQESSKAEEVIETLINRGANLTHALQSASTSGSTQMIESLLAKGANINGDLSCSQHKGAFACSPLISAIQASQVEVLKTLIRNGADTTIVDEEGRNLVQYTKDIAKDPDIKAQLLEALEGIKE</sequence>
<protein>
    <submittedName>
        <fullName evidence="5">Ankyrin repeats (3 copies)</fullName>
    </submittedName>
</protein>
<feature type="chain" id="PRO_5016929327" evidence="4">
    <location>
        <begin position="21"/>
        <end position="441"/>
    </location>
</feature>
<evidence type="ECO:0000256" key="3">
    <source>
        <dbReference type="PROSITE-ProRule" id="PRU00023"/>
    </source>
</evidence>
<dbReference type="RefSeq" id="WP_115011460.1">
    <property type="nucleotide sequence ID" value="NZ_UGHV01000001.1"/>
</dbReference>
<dbReference type="EMBL" id="UGHV01000001">
    <property type="protein sequence ID" value="STO97206.1"/>
    <property type="molecule type" value="Genomic_DNA"/>
</dbReference>
<organism evidence="5 6">
    <name type="scientific">Helicobacter canis</name>
    <dbReference type="NCBI Taxonomy" id="29419"/>
    <lineage>
        <taxon>Bacteria</taxon>
        <taxon>Pseudomonadati</taxon>
        <taxon>Campylobacterota</taxon>
        <taxon>Epsilonproteobacteria</taxon>
        <taxon>Campylobacterales</taxon>
        <taxon>Helicobacteraceae</taxon>
        <taxon>Helicobacter</taxon>
    </lineage>
</organism>
<reference evidence="5 6" key="1">
    <citation type="submission" date="2018-06" db="EMBL/GenBank/DDBJ databases">
        <authorList>
            <consortium name="Pathogen Informatics"/>
            <person name="Doyle S."/>
        </authorList>
    </citation>
    <scope>NUCLEOTIDE SEQUENCE [LARGE SCALE GENOMIC DNA]</scope>
    <source>
        <strain evidence="5 6">NCTC12410</strain>
    </source>
</reference>
<dbReference type="InterPro" id="IPR036770">
    <property type="entry name" value="Ankyrin_rpt-contain_sf"/>
</dbReference>
<keyword evidence="2 3" id="KW-0040">ANK repeat</keyword>
<name>A0A377J5U9_9HELI</name>
<dbReference type="OrthoDB" id="671583at2"/>
<evidence type="ECO:0000256" key="1">
    <source>
        <dbReference type="ARBA" id="ARBA00022737"/>
    </source>
</evidence>
<keyword evidence="1" id="KW-0677">Repeat</keyword>
<evidence type="ECO:0000256" key="2">
    <source>
        <dbReference type="ARBA" id="ARBA00023043"/>
    </source>
</evidence>
<dbReference type="PROSITE" id="PS50088">
    <property type="entry name" value="ANK_REPEAT"/>
    <property type="match status" value="3"/>
</dbReference>
<feature type="repeat" description="ANK" evidence="3">
    <location>
        <begin position="266"/>
        <end position="298"/>
    </location>
</feature>
<evidence type="ECO:0000256" key="4">
    <source>
        <dbReference type="SAM" id="SignalP"/>
    </source>
</evidence>
<dbReference type="Gene3D" id="1.25.40.20">
    <property type="entry name" value="Ankyrin repeat-containing domain"/>
    <property type="match status" value="1"/>
</dbReference>
<keyword evidence="4" id="KW-0732">Signal</keyword>
<evidence type="ECO:0000313" key="6">
    <source>
        <dbReference type="Proteomes" id="UP000254841"/>
    </source>
</evidence>